<name>A0A4P9WP43_9FUNG</name>
<keyword evidence="3" id="KW-1185">Reference proteome</keyword>
<feature type="transmembrane region" description="Helical" evidence="1">
    <location>
        <begin position="53"/>
        <end position="72"/>
    </location>
</feature>
<proteinExistence type="predicted"/>
<keyword evidence="1" id="KW-1133">Transmembrane helix</keyword>
<dbReference type="EMBL" id="KZ994085">
    <property type="protein sequence ID" value="RKO93883.1"/>
    <property type="molecule type" value="Genomic_DNA"/>
</dbReference>
<reference evidence="3" key="1">
    <citation type="journal article" date="2018" name="Nat. Microbiol.">
        <title>Leveraging single-cell genomics to expand the fungal tree of life.</title>
        <authorList>
            <person name="Ahrendt S.R."/>
            <person name="Quandt C.A."/>
            <person name="Ciobanu D."/>
            <person name="Clum A."/>
            <person name="Salamov A."/>
            <person name="Andreopoulos B."/>
            <person name="Cheng J.F."/>
            <person name="Woyke T."/>
            <person name="Pelin A."/>
            <person name="Henrissat B."/>
            <person name="Reynolds N.K."/>
            <person name="Benny G.L."/>
            <person name="Smith M.E."/>
            <person name="James T.Y."/>
            <person name="Grigoriev I.V."/>
        </authorList>
    </citation>
    <scope>NUCLEOTIDE SEQUENCE [LARGE SCALE GENOMIC DNA]</scope>
</reference>
<dbReference type="AlphaFoldDB" id="A0A4P9WP43"/>
<keyword evidence="1" id="KW-0812">Transmembrane</keyword>
<keyword evidence="1" id="KW-0472">Membrane</keyword>
<accession>A0A4P9WP43</accession>
<evidence type="ECO:0000313" key="3">
    <source>
        <dbReference type="Proteomes" id="UP000269721"/>
    </source>
</evidence>
<evidence type="ECO:0000313" key="2">
    <source>
        <dbReference type="EMBL" id="RKO93883.1"/>
    </source>
</evidence>
<dbReference type="OrthoDB" id="442243at2759"/>
<gene>
    <name evidence="2" type="ORF">BDK51DRAFT_32821</name>
</gene>
<sequence length="160" mass="18185">MGGLLAVDSTTALRSEASVVNVVCVVTFNSPFFGVRKELISDKAQLVLSVPSYLFSPIWITFAIVCLALFYISNKNIKKGLDQWSSEQQDNVAKYVQFLAPLWNIEGMKKRFDALGRLNQPLVFKYFYGVASLDTFQQDRDSWSWIPLLVLPVVPLRFRL</sequence>
<protein>
    <submittedName>
        <fullName evidence="2">Uncharacterized protein</fullName>
    </submittedName>
</protein>
<dbReference type="Proteomes" id="UP000269721">
    <property type="component" value="Unassembled WGS sequence"/>
</dbReference>
<evidence type="ECO:0000256" key="1">
    <source>
        <dbReference type="SAM" id="Phobius"/>
    </source>
</evidence>
<organism evidence="2 3">
    <name type="scientific">Blyttiomyces helicus</name>
    <dbReference type="NCBI Taxonomy" id="388810"/>
    <lineage>
        <taxon>Eukaryota</taxon>
        <taxon>Fungi</taxon>
        <taxon>Fungi incertae sedis</taxon>
        <taxon>Chytridiomycota</taxon>
        <taxon>Chytridiomycota incertae sedis</taxon>
        <taxon>Chytridiomycetes</taxon>
        <taxon>Chytridiomycetes incertae sedis</taxon>
        <taxon>Blyttiomyces</taxon>
    </lineage>
</organism>